<dbReference type="InterPro" id="IPR050415">
    <property type="entry name" value="MRET"/>
</dbReference>
<dbReference type="InterPro" id="IPR017927">
    <property type="entry name" value="FAD-bd_FR_type"/>
</dbReference>
<dbReference type="KEGG" id="ttz:FHG85_00135"/>
<dbReference type="Gene3D" id="3.40.50.80">
    <property type="entry name" value="Nucleotide-binding domain of ferredoxin-NADP reductase (FNR) module"/>
    <property type="match status" value="1"/>
</dbReference>
<protein>
    <submittedName>
        <fullName evidence="2">Oxidoreductase</fullName>
    </submittedName>
</protein>
<dbReference type="PROSITE" id="PS51384">
    <property type="entry name" value="FAD_FR"/>
    <property type="match status" value="1"/>
</dbReference>
<dbReference type="InterPro" id="IPR017938">
    <property type="entry name" value="Riboflavin_synthase-like_b-brl"/>
</dbReference>
<dbReference type="SUPFAM" id="SSF63380">
    <property type="entry name" value="Riboflavin synthase domain-like"/>
    <property type="match status" value="1"/>
</dbReference>
<dbReference type="EMBL" id="CP041345">
    <property type="protein sequence ID" value="QKG78739.1"/>
    <property type="molecule type" value="Genomic_DNA"/>
</dbReference>
<feature type="domain" description="FAD-binding FR-type" evidence="1">
    <location>
        <begin position="7"/>
        <end position="102"/>
    </location>
</feature>
<evidence type="ECO:0000259" key="1">
    <source>
        <dbReference type="PROSITE" id="PS51384"/>
    </source>
</evidence>
<accession>A0A7D4BIE8</accession>
<evidence type="ECO:0000313" key="3">
    <source>
        <dbReference type="Proteomes" id="UP000500961"/>
    </source>
</evidence>
<dbReference type="InterPro" id="IPR039261">
    <property type="entry name" value="FNR_nucleotide-bd"/>
</dbReference>
<gene>
    <name evidence="2" type="ORF">FHG85_00135</name>
</gene>
<keyword evidence="3" id="KW-1185">Reference proteome</keyword>
<dbReference type="PANTHER" id="PTHR47354">
    <property type="entry name" value="NADH OXIDOREDUCTASE HCR"/>
    <property type="match status" value="1"/>
</dbReference>
<dbReference type="Pfam" id="PF00175">
    <property type="entry name" value="NAD_binding_1"/>
    <property type="match status" value="1"/>
</dbReference>
<dbReference type="PANTHER" id="PTHR47354:SF5">
    <property type="entry name" value="PROTEIN RFBI"/>
    <property type="match status" value="1"/>
</dbReference>
<dbReference type="Proteomes" id="UP000500961">
    <property type="component" value="Chromosome"/>
</dbReference>
<dbReference type="RefSeq" id="WP_173072255.1">
    <property type="nucleotide sequence ID" value="NZ_CP041345.1"/>
</dbReference>
<evidence type="ECO:0000313" key="2">
    <source>
        <dbReference type="EMBL" id="QKG78739.1"/>
    </source>
</evidence>
<dbReference type="SUPFAM" id="SSF52343">
    <property type="entry name" value="Ferredoxin reductase-like, C-terminal NADP-linked domain"/>
    <property type="match status" value="1"/>
</dbReference>
<reference evidence="2 3" key="1">
    <citation type="submission" date="2019-07" db="EMBL/GenBank/DDBJ databases">
        <title>Thalassofilum flectens gen. nov., sp. nov., a novel moderate thermophilic anaerobe from a shallow sea hot spring in Kunashir Island (Russia), representing a new family in the order Bacteroidales, and proposal of Thalassofilacea fam. nov.</title>
        <authorList>
            <person name="Kochetkova T.V."/>
            <person name="Podosokorskaya O.A."/>
            <person name="Novikov A."/>
            <person name="Elcheninov A.G."/>
            <person name="Toshchakov S.V."/>
            <person name="Kublanov I.V."/>
        </authorList>
    </citation>
    <scope>NUCLEOTIDE SEQUENCE [LARGE SCALE GENOMIC DNA]</scope>
    <source>
        <strain evidence="2 3">38-H</strain>
    </source>
</reference>
<dbReference type="Gene3D" id="2.40.30.10">
    <property type="entry name" value="Translation factors"/>
    <property type="match status" value="1"/>
</dbReference>
<organism evidence="2 3">
    <name type="scientific">Tenuifilum thalassicum</name>
    <dbReference type="NCBI Taxonomy" id="2590900"/>
    <lineage>
        <taxon>Bacteria</taxon>
        <taxon>Pseudomonadati</taxon>
        <taxon>Bacteroidota</taxon>
        <taxon>Bacteroidia</taxon>
        <taxon>Bacteroidales</taxon>
        <taxon>Tenuifilaceae</taxon>
        <taxon>Tenuifilum</taxon>
    </lineage>
</organism>
<dbReference type="AlphaFoldDB" id="A0A7D4BIE8"/>
<dbReference type="InterPro" id="IPR001433">
    <property type="entry name" value="OxRdtase_FAD/NAD-bd"/>
</dbReference>
<name>A0A7D4BIE8_9BACT</name>
<proteinExistence type="predicted"/>
<sequence>MKKWNEFDYDIQRVISNQSIAPGSYILKFKKITPFLAGQVVALGISRDIEPRYYSIASGENDELISILYSERVEGQLTPMLSMLKPGDNLMVSKPFGTYTQVKPSPIFIAAGTGIAPFISMLMSNKAKGATLIHGARYTDYFYYSDYLENTLGNRYIRCCSRCEQGSLFVGRVTDFVKQWNDLDPERPYYLCGSAEMVVETRDILISRGVPVSNINSEIYF</sequence>
<dbReference type="PRINTS" id="PR00410">
    <property type="entry name" value="PHEHYDRXLASE"/>
</dbReference>
<dbReference type="GO" id="GO:0016491">
    <property type="term" value="F:oxidoreductase activity"/>
    <property type="evidence" value="ECO:0007669"/>
    <property type="project" value="InterPro"/>
</dbReference>